<sequence length="304" mass="33042">MSAIKSIMERAYEKHLVIPAFNIPYIPMMKPVVKALQDSDTFGLIAVARLEWVKFSSGSLEVVAEEYHCCGDSRVTCLHLDHVPVIDEDHKLVDYLDDISRAIGAGYTSVMVDGSRLTLSKNIAAVRKVVALAHYHDVPVEAELGAVMGHESGPMPNYEGLFATGKGFTNTDDAEQFVRETAVDWLSVAVGSVHGAIAPAARSQKKITARLDIGRLMEIDERLRIPLVLHGGSGIALPYLKDAFQHGIAKLNIGTDIRQPYEALMSESEQKAQDAVYTKARELVAALGIEGTASLLSTPAESMK</sequence>
<evidence type="ECO:0000256" key="1">
    <source>
        <dbReference type="PIRSR" id="PIRSR001359-1"/>
    </source>
</evidence>
<organism evidence="4 5">
    <name type="scientific">Candidatus Sediminicultor quintus</name>
    <dbReference type="NCBI Taxonomy" id="1797291"/>
    <lineage>
        <taxon>Bacteria</taxon>
        <taxon>Pseudomonadati</taxon>
        <taxon>Atribacterota</taxon>
        <taxon>Candidatus Phoenicimicrobiia</taxon>
        <taxon>Candidatus Pheonicimicrobiales</taxon>
        <taxon>Candidatus Phoenicimicrobiaceae</taxon>
        <taxon>Candidatus Sediminicultor</taxon>
    </lineage>
</organism>
<feature type="binding site" evidence="3">
    <location>
        <position position="143"/>
    </location>
    <ligand>
        <name>Zn(2+)</name>
        <dbReference type="ChEBI" id="CHEBI:29105"/>
        <label>2</label>
    </ligand>
</feature>
<evidence type="ECO:0008006" key="6">
    <source>
        <dbReference type="Google" id="ProtNLM"/>
    </source>
</evidence>
<dbReference type="AlphaFoldDB" id="A0A1F5A4A6"/>
<dbReference type="SUPFAM" id="SSF51569">
    <property type="entry name" value="Aldolase"/>
    <property type="match status" value="1"/>
</dbReference>
<keyword evidence="3" id="KW-0862">Zinc</keyword>
<dbReference type="PANTHER" id="PTHR30304:SF0">
    <property type="entry name" value="D-TAGATOSE-1,6-BISPHOSPHATE ALDOLASE SUBUNIT GATY-RELATED"/>
    <property type="match status" value="1"/>
</dbReference>
<dbReference type="GO" id="GO:0008270">
    <property type="term" value="F:zinc ion binding"/>
    <property type="evidence" value="ECO:0007669"/>
    <property type="project" value="InterPro"/>
</dbReference>
<evidence type="ECO:0000313" key="5">
    <source>
        <dbReference type="Proteomes" id="UP000177701"/>
    </source>
</evidence>
<feature type="binding site" evidence="2">
    <location>
        <begin position="252"/>
        <end position="255"/>
    </location>
    <ligand>
        <name>dihydroxyacetone phosphate</name>
        <dbReference type="ChEBI" id="CHEBI:57642"/>
    </ligand>
</feature>
<protein>
    <recommendedName>
        <fullName evidence="6">Ketose-bisphosphate aldolase</fullName>
    </recommendedName>
</protein>
<dbReference type="Proteomes" id="UP000177701">
    <property type="component" value="Unassembled WGS sequence"/>
</dbReference>
<dbReference type="STRING" id="1797291.A2V47_06875"/>
<keyword evidence="3" id="KW-0479">Metal-binding</keyword>
<dbReference type="InterPro" id="IPR013785">
    <property type="entry name" value="Aldolase_TIM"/>
</dbReference>
<feature type="binding site" evidence="3">
    <location>
        <position position="194"/>
    </location>
    <ligand>
        <name>Zn(2+)</name>
        <dbReference type="ChEBI" id="CHEBI:29105"/>
        <label>1</label>
        <note>catalytic</note>
    </ligand>
</feature>
<dbReference type="GO" id="GO:0016832">
    <property type="term" value="F:aldehyde-lyase activity"/>
    <property type="evidence" value="ECO:0007669"/>
    <property type="project" value="InterPro"/>
</dbReference>
<dbReference type="PANTHER" id="PTHR30304">
    <property type="entry name" value="D-TAGATOSE-1,6-BISPHOSPHATE ALDOLASE"/>
    <property type="match status" value="1"/>
</dbReference>
<dbReference type="InterPro" id="IPR000771">
    <property type="entry name" value="FBA_II"/>
</dbReference>
<accession>A0A1F5A4A6</accession>
<name>A0A1F5A4A6_9BACT</name>
<proteinExistence type="predicted"/>
<comment type="cofactor">
    <cofactor evidence="3">
        <name>Zn(2+)</name>
        <dbReference type="ChEBI" id="CHEBI:29105"/>
    </cofactor>
    <text evidence="3">Binds 2 Zn(2+) ions per subunit. One is catalytic and the other provides a structural contribution.</text>
</comment>
<dbReference type="Pfam" id="PF01116">
    <property type="entry name" value="F_bP_aldolase"/>
    <property type="match status" value="1"/>
</dbReference>
<feature type="binding site" evidence="3">
    <location>
        <position position="113"/>
    </location>
    <ligand>
        <name>Zn(2+)</name>
        <dbReference type="ChEBI" id="CHEBI:29105"/>
        <label>2</label>
    </ligand>
</feature>
<feature type="binding site" evidence="2">
    <location>
        <begin position="231"/>
        <end position="233"/>
    </location>
    <ligand>
        <name>dihydroxyacetone phosphate</name>
        <dbReference type="ChEBI" id="CHEBI:57642"/>
    </ligand>
</feature>
<feature type="binding site" evidence="3">
    <location>
        <position position="82"/>
    </location>
    <ligand>
        <name>Zn(2+)</name>
        <dbReference type="ChEBI" id="CHEBI:29105"/>
        <label>1</label>
        <note>catalytic</note>
    </ligand>
</feature>
<dbReference type="EMBL" id="MEYH01000111">
    <property type="protein sequence ID" value="OGD13422.1"/>
    <property type="molecule type" value="Genomic_DNA"/>
</dbReference>
<feature type="binding site" evidence="2">
    <location>
        <position position="195"/>
    </location>
    <ligand>
        <name>dihydroxyacetone phosphate</name>
        <dbReference type="ChEBI" id="CHEBI:57642"/>
    </ligand>
</feature>
<dbReference type="Gene3D" id="3.20.20.70">
    <property type="entry name" value="Aldolase class I"/>
    <property type="match status" value="1"/>
</dbReference>
<comment type="caution">
    <text evidence="4">The sequence shown here is derived from an EMBL/GenBank/DDBJ whole genome shotgun (WGS) entry which is preliminary data.</text>
</comment>
<dbReference type="GO" id="GO:0005975">
    <property type="term" value="P:carbohydrate metabolic process"/>
    <property type="evidence" value="ECO:0007669"/>
    <property type="project" value="InterPro"/>
</dbReference>
<evidence type="ECO:0000256" key="2">
    <source>
        <dbReference type="PIRSR" id="PIRSR001359-2"/>
    </source>
</evidence>
<gene>
    <name evidence="4" type="ORF">A2V47_06875</name>
</gene>
<feature type="binding site" evidence="3">
    <location>
        <position position="230"/>
    </location>
    <ligand>
        <name>Zn(2+)</name>
        <dbReference type="ChEBI" id="CHEBI:29105"/>
        <label>1</label>
        <note>catalytic</note>
    </ligand>
</feature>
<evidence type="ECO:0000313" key="4">
    <source>
        <dbReference type="EMBL" id="OGD13422.1"/>
    </source>
</evidence>
<evidence type="ECO:0000256" key="3">
    <source>
        <dbReference type="PIRSR" id="PIRSR001359-3"/>
    </source>
</evidence>
<dbReference type="InterPro" id="IPR050246">
    <property type="entry name" value="Class_II_FBP_aldolase"/>
</dbReference>
<dbReference type="PIRSF" id="PIRSF001359">
    <property type="entry name" value="F_bP_aldolase_II"/>
    <property type="match status" value="1"/>
</dbReference>
<dbReference type="PROSITE" id="PS00806">
    <property type="entry name" value="ALDOLASE_CLASS_II_2"/>
    <property type="match status" value="1"/>
</dbReference>
<reference evidence="4 5" key="1">
    <citation type="journal article" date="2016" name="Nat. Commun.">
        <title>Thousands of microbial genomes shed light on interconnected biogeochemical processes in an aquifer system.</title>
        <authorList>
            <person name="Anantharaman K."/>
            <person name="Brown C.T."/>
            <person name="Hug L.A."/>
            <person name="Sharon I."/>
            <person name="Castelle C.J."/>
            <person name="Probst A.J."/>
            <person name="Thomas B.C."/>
            <person name="Singh A."/>
            <person name="Wilkins M.J."/>
            <person name="Karaoz U."/>
            <person name="Brodie E.L."/>
            <person name="Williams K.H."/>
            <person name="Hubbard S.S."/>
            <person name="Banfield J.F."/>
        </authorList>
    </citation>
    <scope>NUCLEOTIDE SEQUENCE [LARGE SCALE GENOMIC DNA]</scope>
</reference>
<feature type="active site" description="Proton donor" evidence="1">
    <location>
        <position position="81"/>
    </location>
</feature>